<evidence type="ECO:0000256" key="1">
    <source>
        <dbReference type="SAM" id="MobiDB-lite"/>
    </source>
</evidence>
<protein>
    <submittedName>
        <fullName evidence="2">Uncharacterized protein</fullName>
    </submittedName>
</protein>
<keyword evidence="3" id="KW-1185">Reference proteome</keyword>
<dbReference type="Proteomes" id="UP001221142">
    <property type="component" value="Unassembled WGS sequence"/>
</dbReference>
<comment type="caution">
    <text evidence="2">The sequence shown here is derived from an EMBL/GenBank/DDBJ whole genome shotgun (WGS) entry which is preliminary data.</text>
</comment>
<accession>A0AAD7B2W5</accession>
<sequence>MPLHPPRSPIRAAACPPHERHEVGEAAHASDVSLHTLHKHRQDSQVGGEMKDSLDEGKKRPIVVKCSMTLPHRPVRSSPAAVVSSLRCPHFTPADHEGDFITPSAQARFPKMMAPFLDDSSLRQALLPGVLQRNQCWRKASRIMQLGIRVLKDDAAKPETIARSSLRADRGEEYDTGLARDNTVDLLAPWTSQSWRGADGAWL</sequence>
<reference evidence="2" key="1">
    <citation type="submission" date="2023-03" db="EMBL/GenBank/DDBJ databases">
        <title>Massive genome expansion in bonnet fungi (Mycena s.s.) driven by repeated elements and novel gene families across ecological guilds.</title>
        <authorList>
            <consortium name="Lawrence Berkeley National Laboratory"/>
            <person name="Harder C.B."/>
            <person name="Miyauchi S."/>
            <person name="Viragh M."/>
            <person name="Kuo A."/>
            <person name="Thoen E."/>
            <person name="Andreopoulos B."/>
            <person name="Lu D."/>
            <person name="Skrede I."/>
            <person name="Drula E."/>
            <person name="Henrissat B."/>
            <person name="Morin E."/>
            <person name="Kohler A."/>
            <person name="Barry K."/>
            <person name="LaButti K."/>
            <person name="Morin E."/>
            <person name="Salamov A."/>
            <person name="Lipzen A."/>
            <person name="Mereny Z."/>
            <person name="Hegedus B."/>
            <person name="Baldrian P."/>
            <person name="Stursova M."/>
            <person name="Weitz H."/>
            <person name="Taylor A."/>
            <person name="Grigoriev I.V."/>
            <person name="Nagy L.G."/>
            <person name="Martin F."/>
            <person name="Kauserud H."/>
        </authorList>
    </citation>
    <scope>NUCLEOTIDE SEQUENCE</scope>
    <source>
        <strain evidence="2">9284</strain>
    </source>
</reference>
<name>A0AAD7B2W5_9AGAR</name>
<proteinExistence type="predicted"/>
<feature type="region of interest" description="Disordered" evidence="1">
    <location>
        <begin position="1"/>
        <end position="25"/>
    </location>
</feature>
<evidence type="ECO:0000313" key="2">
    <source>
        <dbReference type="EMBL" id="KAJ7608432.1"/>
    </source>
</evidence>
<dbReference type="EMBL" id="JARKIF010000045">
    <property type="protein sequence ID" value="KAJ7608432.1"/>
    <property type="molecule type" value="Genomic_DNA"/>
</dbReference>
<evidence type="ECO:0000313" key="3">
    <source>
        <dbReference type="Proteomes" id="UP001221142"/>
    </source>
</evidence>
<gene>
    <name evidence="2" type="ORF">FB45DRAFT_1039766</name>
</gene>
<dbReference type="AlphaFoldDB" id="A0AAD7B2W5"/>
<organism evidence="2 3">
    <name type="scientific">Roridomyces roridus</name>
    <dbReference type="NCBI Taxonomy" id="1738132"/>
    <lineage>
        <taxon>Eukaryota</taxon>
        <taxon>Fungi</taxon>
        <taxon>Dikarya</taxon>
        <taxon>Basidiomycota</taxon>
        <taxon>Agaricomycotina</taxon>
        <taxon>Agaricomycetes</taxon>
        <taxon>Agaricomycetidae</taxon>
        <taxon>Agaricales</taxon>
        <taxon>Marasmiineae</taxon>
        <taxon>Mycenaceae</taxon>
        <taxon>Roridomyces</taxon>
    </lineage>
</organism>